<keyword evidence="3" id="KW-1185">Reference proteome</keyword>
<feature type="domain" description="Amidase" evidence="1">
    <location>
        <begin position="21"/>
        <end position="431"/>
    </location>
</feature>
<dbReference type="PANTHER" id="PTHR11895">
    <property type="entry name" value="TRANSAMIDASE"/>
    <property type="match status" value="1"/>
</dbReference>
<dbReference type="EMBL" id="BMGG01000008">
    <property type="protein sequence ID" value="GGC80923.1"/>
    <property type="molecule type" value="Genomic_DNA"/>
</dbReference>
<dbReference type="AlphaFoldDB" id="A0A916UR13"/>
<reference evidence="2" key="1">
    <citation type="journal article" date="2014" name="Int. J. Syst. Evol. Microbiol.">
        <title>Complete genome sequence of Corynebacterium casei LMG S-19264T (=DSM 44701T), isolated from a smear-ripened cheese.</title>
        <authorList>
            <consortium name="US DOE Joint Genome Institute (JGI-PGF)"/>
            <person name="Walter F."/>
            <person name="Albersmeier A."/>
            <person name="Kalinowski J."/>
            <person name="Ruckert C."/>
        </authorList>
    </citation>
    <scope>NUCLEOTIDE SEQUENCE</scope>
    <source>
        <strain evidence="2">CGMCC 1.12919</strain>
    </source>
</reference>
<accession>A0A916UR13</accession>
<dbReference type="InterPro" id="IPR000120">
    <property type="entry name" value="Amidase"/>
</dbReference>
<name>A0A916UR13_9HYPH</name>
<comment type="caution">
    <text evidence="2">The sequence shown here is derived from an EMBL/GenBank/DDBJ whole genome shotgun (WGS) entry which is preliminary data.</text>
</comment>
<dbReference type="GO" id="GO:0003824">
    <property type="term" value="F:catalytic activity"/>
    <property type="evidence" value="ECO:0007669"/>
    <property type="project" value="InterPro"/>
</dbReference>
<gene>
    <name evidence="2" type="ORF">GCM10010994_43660</name>
</gene>
<evidence type="ECO:0000313" key="2">
    <source>
        <dbReference type="EMBL" id="GGC80923.1"/>
    </source>
</evidence>
<organism evidence="2 3">
    <name type="scientific">Chelatococcus reniformis</name>
    <dbReference type="NCBI Taxonomy" id="1494448"/>
    <lineage>
        <taxon>Bacteria</taxon>
        <taxon>Pseudomonadati</taxon>
        <taxon>Pseudomonadota</taxon>
        <taxon>Alphaproteobacteria</taxon>
        <taxon>Hyphomicrobiales</taxon>
        <taxon>Chelatococcaceae</taxon>
        <taxon>Chelatococcus</taxon>
    </lineage>
</organism>
<protein>
    <submittedName>
        <fullName evidence="2">Amidase</fullName>
    </submittedName>
</protein>
<sequence>MDNPSTLAQLLTRGETTAEAVTAEALARIDAANPHLGAFVQIARERALIDAGRLDALTRAGSPRGPLFGVPVGVKDIIDVAGLVTGGGSLTRSDVAVAAASAVVVRRLEAAGAVVVGKTATVEYAFGGWGTNETLGTPVNPWDLGDRRVPGGSSNGSGVAVAAGLVPLALGTDTGGSVRLPAAFCGVVGLKTSIGLVDRAGVLPLSVVLDTVGPLTRTVADAALALTVMAETGHLRGAPLAELARGIVPPLTGVRIGVADLGAPLDPDVAAAFDRVLGLLANAGAEIVAVELEQPVAGYVGPCGLLIAAEGYRYYGHLAEAEPNRLGPPVRERLLSGKAISAPAYLAALDERQRGKAKLAAVFDRIDALVTPTAATPAPTVAAHDEDASPGVFTRFANFFDLAALSVPAGLSRQGLPIGFQINVPALHEPRALAIGATVEAAVGRFTCPPVGGG</sequence>
<evidence type="ECO:0000313" key="3">
    <source>
        <dbReference type="Proteomes" id="UP000637002"/>
    </source>
</evidence>
<dbReference type="RefSeq" id="WP_188611292.1">
    <property type="nucleotide sequence ID" value="NZ_BMGG01000008.1"/>
</dbReference>
<dbReference type="Proteomes" id="UP000637002">
    <property type="component" value="Unassembled WGS sequence"/>
</dbReference>
<reference evidence="2" key="2">
    <citation type="submission" date="2020-09" db="EMBL/GenBank/DDBJ databases">
        <authorList>
            <person name="Sun Q."/>
            <person name="Zhou Y."/>
        </authorList>
    </citation>
    <scope>NUCLEOTIDE SEQUENCE</scope>
    <source>
        <strain evidence="2">CGMCC 1.12919</strain>
    </source>
</reference>
<dbReference type="Gene3D" id="3.90.1300.10">
    <property type="entry name" value="Amidase signature (AS) domain"/>
    <property type="match status" value="1"/>
</dbReference>
<dbReference type="Pfam" id="PF01425">
    <property type="entry name" value="Amidase"/>
    <property type="match status" value="1"/>
</dbReference>
<dbReference type="PANTHER" id="PTHR11895:SF176">
    <property type="entry name" value="AMIDASE AMID-RELATED"/>
    <property type="match status" value="1"/>
</dbReference>
<dbReference type="InterPro" id="IPR023631">
    <property type="entry name" value="Amidase_dom"/>
</dbReference>
<proteinExistence type="predicted"/>
<dbReference type="InterPro" id="IPR036928">
    <property type="entry name" value="AS_sf"/>
</dbReference>
<dbReference type="SUPFAM" id="SSF75304">
    <property type="entry name" value="Amidase signature (AS) enzymes"/>
    <property type="match status" value="1"/>
</dbReference>
<evidence type="ECO:0000259" key="1">
    <source>
        <dbReference type="Pfam" id="PF01425"/>
    </source>
</evidence>